<dbReference type="Proteomes" id="UP000079169">
    <property type="component" value="Unplaced"/>
</dbReference>
<keyword evidence="1" id="KW-1185">Reference proteome</keyword>
<dbReference type="KEGG" id="dci:113472250"/>
<reference evidence="2" key="1">
    <citation type="submission" date="2025-08" db="UniProtKB">
        <authorList>
            <consortium name="RefSeq"/>
        </authorList>
    </citation>
    <scope>IDENTIFICATION</scope>
</reference>
<dbReference type="PaxDb" id="121845-A0A3Q0JH71"/>
<evidence type="ECO:0000313" key="1">
    <source>
        <dbReference type="Proteomes" id="UP000079169"/>
    </source>
</evidence>
<proteinExistence type="predicted"/>
<name>A0A3Q0JH71_DIACI</name>
<gene>
    <name evidence="2" type="primary">LOC113472250</name>
</gene>
<dbReference type="AlphaFoldDB" id="A0A3Q0JH71"/>
<dbReference type="GeneID" id="113472250"/>
<dbReference type="STRING" id="121845.A0A3Q0JH71"/>
<dbReference type="RefSeq" id="XP_026687719.1">
    <property type="nucleotide sequence ID" value="XM_026831918.1"/>
</dbReference>
<protein>
    <submittedName>
        <fullName evidence="2">Uncharacterized protein LOC113472250</fullName>
    </submittedName>
</protein>
<accession>A0A3Q0JH71</accession>
<organism evidence="1 2">
    <name type="scientific">Diaphorina citri</name>
    <name type="common">Asian citrus psyllid</name>
    <dbReference type="NCBI Taxonomy" id="121845"/>
    <lineage>
        <taxon>Eukaryota</taxon>
        <taxon>Metazoa</taxon>
        <taxon>Ecdysozoa</taxon>
        <taxon>Arthropoda</taxon>
        <taxon>Hexapoda</taxon>
        <taxon>Insecta</taxon>
        <taxon>Pterygota</taxon>
        <taxon>Neoptera</taxon>
        <taxon>Paraneoptera</taxon>
        <taxon>Hemiptera</taxon>
        <taxon>Sternorrhyncha</taxon>
        <taxon>Psylloidea</taxon>
        <taxon>Psyllidae</taxon>
        <taxon>Diaphorininae</taxon>
        <taxon>Diaphorina</taxon>
    </lineage>
</organism>
<sequence>MENLQVAAGESSCLSINYKKSKSFKQRGNKESKPQQQHYDIKNCTRCSGNHARNKCPAYGAKCLKCGFSNHFAKCCKFKKAKDAACVLMENENEQEDFFIGANDQC</sequence>
<evidence type="ECO:0000313" key="2">
    <source>
        <dbReference type="RefSeq" id="XP_026687719.1"/>
    </source>
</evidence>